<dbReference type="Gene3D" id="3.40.50.10540">
    <property type="entry name" value="Crotonobetainyl-coa:carnitine coa-transferase, domain 1"/>
    <property type="match status" value="1"/>
</dbReference>
<dbReference type="Gene3D" id="3.30.1540.10">
    <property type="entry name" value="formyl-coa transferase, domain 3"/>
    <property type="match status" value="1"/>
</dbReference>
<accession>A0ABN1PFW8</accession>
<proteinExistence type="predicted"/>
<dbReference type="EMBL" id="BAAAHP010000036">
    <property type="protein sequence ID" value="GAA0927628.1"/>
    <property type="molecule type" value="Genomic_DNA"/>
</dbReference>
<reference evidence="2 3" key="1">
    <citation type="journal article" date="2019" name="Int. J. Syst. Evol. Microbiol.">
        <title>The Global Catalogue of Microorganisms (GCM) 10K type strain sequencing project: providing services to taxonomists for standard genome sequencing and annotation.</title>
        <authorList>
            <consortium name="The Broad Institute Genomics Platform"/>
            <consortium name="The Broad Institute Genome Sequencing Center for Infectious Disease"/>
            <person name="Wu L."/>
            <person name="Ma J."/>
        </authorList>
    </citation>
    <scope>NUCLEOTIDE SEQUENCE [LARGE SCALE GENOMIC DNA]</scope>
    <source>
        <strain evidence="2 3">JCM 11117</strain>
    </source>
</reference>
<protein>
    <submittedName>
        <fullName evidence="2">CoA transferase</fullName>
    </submittedName>
</protein>
<gene>
    <name evidence="2" type="ORF">GCM10009559_13600</name>
</gene>
<dbReference type="Pfam" id="PF02515">
    <property type="entry name" value="CoA_transf_3"/>
    <property type="match status" value="1"/>
</dbReference>
<dbReference type="PANTHER" id="PTHR48207">
    <property type="entry name" value="SUCCINATE--HYDROXYMETHYLGLUTARATE COA-TRANSFERASE"/>
    <property type="match status" value="1"/>
</dbReference>
<evidence type="ECO:0000313" key="3">
    <source>
        <dbReference type="Proteomes" id="UP001499967"/>
    </source>
</evidence>
<keyword evidence="1 2" id="KW-0808">Transferase</keyword>
<organism evidence="2 3">
    <name type="scientific">Pseudonocardia zijingensis</name>
    <dbReference type="NCBI Taxonomy" id="153376"/>
    <lineage>
        <taxon>Bacteria</taxon>
        <taxon>Bacillati</taxon>
        <taxon>Actinomycetota</taxon>
        <taxon>Actinomycetes</taxon>
        <taxon>Pseudonocardiales</taxon>
        <taxon>Pseudonocardiaceae</taxon>
        <taxon>Pseudonocardia</taxon>
    </lineage>
</organism>
<dbReference type="Proteomes" id="UP001499967">
    <property type="component" value="Unassembled WGS sequence"/>
</dbReference>
<name>A0ABN1PFW8_9PSEU</name>
<dbReference type="InterPro" id="IPR050483">
    <property type="entry name" value="CoA-transferase_III_domain"/>
</dbReference>
<dbReference type="GO" id="GO:0016740">
    <property type="term" value="F:transferase activity"/>
    <property type="evidence" value="ECO:0007669"/>
    <property type="project" value="UniProtKB-KW"/>
</dbReference>
<evidence type="ECO:0000256" key="1">
    <source>
        <dbReference type="ARBA" id="ARBA00022679"/>
    </source>
</evidence>
<dbReference type="SUPFAM" id="SSF89796">
    <property type="entry name" value="CoA-transferase family III (CaiB/BaiF)"/>
    <property type="match status" value="1"/>
</dbReference>
<dbReference type="PANTHER" id="PTHR48207:SF4">
    <property type="entry name" value="BLL6097 PROTEIN"/>
    <property type="match status" value="1"/>
</dbReference>
<dbReference type="InterPro" id="IPR023606">
    <property type="entry name" value="CoA-Trfase_III_dom_1_sf"/>
</dbReference>
<dbReference type="InterPro" id="IPR003673">
    <property type="entry name" value="CoA-Trfase_fam_III"/>
</dbReference>
<keyword evidence="3" id="KW-1185">Reference proteome</keyword>
<dbReference type="RefSeq" id="WP_343940093.1">
    <property type="nucleotide sequence ID" value="NZ_BAAAHP010000036.1"/>
</dbReference>
<evidence type="ECO:0000313" key="2">
    <source>
        <dbReference type="EMBL" id="GAA0927628.1"/>
    </source>
</evidence>
<sequence length="395" mass="41268">MRQPLDGVRVVDFGQFIAAPAAGAALAEMGADVIKVEPVGGESARQIGVYGQAMVDGYNGGKRSIAVDLRTPEGRQVAQRLVRDADIVLQNLRTGVMEAFGLGPADVRAVNPGVVYGSVSGFGRHGPSRDRPGFDIAAQAESGLMSITGEAGRDPQRVGVPVVDAAAGHVLAEAVLAAYIGRLRFGTGRDVEVSLLDVAIHLQATTWGEYFLTGQVPERKGNGQPTVAPAADVVPTADGAIVLSAYTPAHFAKLCALIGRPELADDPRFATNPDRVAHRDALLAELAPAFGELTSEKAIEVLVGNGIVAGAINTYDQVVEHPDVRASGTFTDVDGHPGRTVVRTPWRDGDGAATTGAAPAPRVGEHTRQIMTELGYPVAEIGDLARRGVVRMGEE</sequence>
<dbReference type="InterPro" id="IPR044855">
    <property type="entry name" value="CoA-Trfase_III_dom3_sf"/>
</dbReference>
<comment type="caution">
    <text evidence="2">The sequence shown here is derived from an EMBL/GenBank/DDBJ whole genome shotgun (WGS) entry which is preliminary data.</text>
</comment>